<dbReference type="Gene3D" id="3.30.450.200">
    <property type="match status" value="1"/>
</dbReference>
<accession>A0A817N9S7</accession>
<feature type="compositionally biased region" description="Polar residues" evidence="3">
    <location>
        <begin position="795"/>
        <end position="816"/>
    </location>
</feature>
<reference evidence="5" key="1">
    <citation type="submission" date="2021-02" db="EMBL/GenBank/DDBJ databases">
        <authorList>
            <person name="Nowell W R."/>
        </authorList>
    </citation>
    <scope>NUCLEOTIDE SEQUENCE</scope>
</reference>
<dbReference type="GO" id="GO:0006897">
    <property type="term" value="P:endocytosis"/>
    <property type="evidence" value="ECO:0007669"/>
    <property type="project" value="TreeGrafter"/>
</dbReference>
<dbReference type="EMBL" id="CAJNXB010000777">
    <property type="protein sequence ID" value="CAF3097987.1"/>
    <property type="molecule type" value="Genomic_DNA"/>
</dbReference>
<evidence type="ECO:0000313" key="5">
    <source>
        <dbReference type="EMBL" id="CAF3097987.1"/>
    </source>
</evidence>
<evidence type="ECO:0000259" key="4">
    <source>
        <dbReference type="PROSITE" id="PS50211"/>
    </source>
</evidence>
<dbReference type="Gene3D" id="3.40.50.11500">
    <property type="match status" value="1"/>
</dbReference>
<dbReference type="InterPro" id="IPR001194">
    <property type="entry name" value="cDENN_dom"/>
</dbReference>
<dbReference type="SMART" id="SM00801">
    <property type="entry name" value="dDENN"/>
    <property type="match status" value="1"/>
</dbReference>
<organism evidence="5 6">
    <name type="scientific">Rotaria socialis</name>
    <dbReference type="NCBI Taxonomy" id="392032"/>
    <lineage>
        <taxon>Eukaryota</taxon>
        <taxon>Metazoa</taxon>
        <taxon>Spiralia</taxon>
        <taxon>Gnathifera</taxon>
        <taxon>Rotifera</taxon>
        <taxon>Eurotatoria</taxon>
        <taxon>Bdelloidea</taxon>
        <taxon>Philodinida</taxon>
        <taxon>Philodinidae</taxon>
        <taxon>Rotaria</taxon>
    </lineage>
</organism>
<dbReference type="GO" id="GO:0005085">
    <property type="term" value="F:guanyl-nucleotide exchange factor activity"/>
    <property type="evidence" value="ECO:0007669"/>
    <property type="project" value="InterPro"/>
</dbReference>
<feature type="domain" description="UDENN" evidence="4">
    <location>
        <begin position="24"/>
        <end position="409"/>
    </location>
</feature>
<evidence type="ECO:0000256" key="1">
    <source>
        <dbReference type="ARBA" id="ARBA00004132"/>
    </source>
</evidence>
<gene>
    <name evidence="5" type="ORF">TIS948_LOCUS6792</name>
</gene>
<feature type="compositionally biased region" description="Low complexity" evidence="3">
    <location>
        <begin position="551"/>
        <end position="561"/>
    </location>
</feature>
<dbReference type="InterPro" id="IPR040032">
    <property type="entry name" value="DENND1A/B/C"/>
</dbReference>
<feature type="region of interest" description="Disordered" evidence="3">
    <location>
        <begin position="495"/>
        <end position="525"/>
    </location>
</feature>
<protein>
    <recommendedName>
        <fullName evidence="4">UDENN domain-containing protein</fullName>
    </recommendedName>
</protein>
<dbReference type="InterPro" id="IPR037516">
    <property type="entry name" value="Tripartite_DENN"/>
</dbReference>
<dbReference type="SMART" id="SM00800">
    <property type="entry name" value="uDENN"/>
    <property type="match status" value="1"/>
</dbReference>
<dbReference type="InterPro" id="IPR005113">
    <property type="entry name" value="uDENN_dom"/>
</dbReference>
<evidence type="ECO:0000313" key="6">
    <source>
        <dbReference type="Proteomes" id="UP000663825"/>
    </source>
</evidence>
<dbReference type="PANTHER" id="PTHR13196">
    <property type="entry name" value="DENN DOMAIN-CONTAINING"/>
    <property type="match status" value="1"/>
</dbReference>
<evidence type="ECO:0000256" key="2">
    <source>
        <dbReference type="ARBA" id="ARBA00023329"/>
    </source>
</evidence>
<dbReference type="InterPro" id="IPR043153">
    <property type="entry name" value="DENN_C"/>
</dbReference>
<dbReference type="AlphaFoldDB" id="A0A817N9S7"/>
<name>A0A817N9S7_9BILA</name>
<dbReference type="SMART" id="SM00799">
    <property type="entry name" value="DENN"/>
    <property type="match status" value="1"/>
</dbReference>
<dbReference type="FunFam" id="3.40.50.11500:FF:000004">
    <property type="entry name" value="DENN domain-containing protein 2C isoform X1"/>
    <property type="match status" value="1"/>
</dbReference>
<dbReference type="GO" id="GO:1901981">
    <property type="term" value="F:phosphatidylinositol phosphate binding"/>
    <property type="evidence" value="ECO:0007669"/>
    <property type="project" value="TreeGrafter"/>
</dbReference>
<evidence type="ECO:0000256" key="3">
    <source>
        <dbReference type="SAM" id="MobiDB-lite"/>
    </source>
</evidence>
<feature type="region of interest" description="Disordered" evidence="3">
    <location>
        <begin position="777"/>
        <end position="816"/>
    </location>
</feature>
<dbReference type="PANTHER" id="PTHR13196:SF14">
    <property type="entry name" value="UDENN DOMAIN-CONTAINING PROTEIN"/>
    <property type="match status" value="1"/>
</dbReference>
<dbReference type="GO" id="GO:0032456">
    <property type="term" value="P:endocytic recycling"/>
    <property type="evidence" value="ECO:0007669"/>
    <property type="project" value="TreeGrafter"/>
</dbReference>
<proteinExistence type="predicted"/>
<dbReference type="PROSITE" id="PS50211">
    <property type="entry name" value="DENN"/>
    <property type="match status" value="1"/>
</dbReference>
<sequence>MASDSKAAGNAVTREIESRIKQIPEHLFEVFLEIREPIEDEIPAILLKYPENFPDEHLKTVTNFAYPCKMPSDEQSEHFAFVILDSTGTLFRFGYCRRSNRESTCLCIISFYPWFEVFYKILNDLSQVIVSKPLKVTSQSSTLTADVKQLLSSLYNYKLLSIEEFHENEGKEEVKINILSKNFNYTRPDPRKLPSMLSNRNFSVMVSRLGPELMLCLFSHLLFERRILFVSSKLFHLTACAYGCLHLIHPMHWQSIFLPILPASMTWTTQCSTPYIIGLHSSLFSTLTMDELGDVVIVKIDERKIESQYDDLSLFPKYLIRSMKKGIQQSSQLAGDHLARVFLRAMAFTVGNYANGFDIKNDKLDFDRERYLESYLGSHVHTFMSAVANTQMFEQFSRYRTHAQLERETDIDEFDLEVRNLQKLQQSKKFKTNKKIYKLLEKAANPLFEQVQNKAERIQTVINKAGQRVASEASSVRNNLTSFDINDVIKRTHNSKMHQSITTNNVRDTKPVHQSSTPDILNENSIPYERIHSKDNFFLSEPHLTNQDQISSSSASSSRSSTPEVDRHKTSSSRSSTPEVDRHKSNTLINLDTDDENLLLPSPIVLNVINTLVTPPVQRQTPQIDSKIKQLQNELQHKVQTFDGKRLDPRNEYGQEKKEIKKIVEQFDPLDDPNYFGRANKNSNEFLASMPVTFRTEEKLPSNTYDRHPSIYETIPTNHVNNVLQNIHSIYGTPNRLNLRATVSMQHKSQENNLNTFSPSLTAPAGLFPVKTYSTTSDDLESNFDPLAPSKEKNLYSNMPQSSSSRTNGSNLIDFN</sequence>
<dbReference type="Pfam" id="PF02141">
    <property type="entry name" value="DENN"/>
    <property type="match status" value="1"/>
</dbReference>
<dbReference type="OrthoDB" id="206724at2759"/>
<feature type="region of interest" description="Disordered" evidence="3">
    <location>
        <begin position="545"/>
        <end position="586"/>
    </location>
</feature>
<comment type="subcellular location">
    <subcellularLocation>
        <location evidence="1">Cytoplasmic vesicle</location>
        <location evidence="1">Clathrin-coated vesicle</location>
    </subcellularLocation>
</comment>
<keyword evidence="2" id="KW-0968">Cytoplasmic vesicle</keyword>
<dbReference type="GO" id="GO:0005829">
    <property type="term" value="C:cytosol"/>
    <property type="evidence" value="ECO:0007669"/>
    <property type="project" value="TreeGrafter"/>
</dbReference>
<dbReference type="InterPro" id="IPR005112">
    <property type="entry name" value="dDENN_dom"/>
</dbReference>
<dbReference type="GO" id="GO:0030136">
    <property type="term" value="C:clathrin-coated vesicle"/>
    <property type="evidence" value="ECO:0007669"/>
    <property type="project" value="UniProtKB-SubCell"/>
</dbReference>
<dbReference type="Proteomes" id="UP000663825">
    <property type="component" value="Unassembled WGS sequence"/>
</dbReference>
<comment type="caution">
    <text evidence="5">The sequence shown here is derived from an EMBL/GenBank/DDBJ whole genome shotgun (WGS) entry which is preliminary data.</text>
</comment>
<feature type="compositionally biased region" description="Polar residues" evidence="3">
    <location>
        <begin position="497"/>
        <end position="525"/>
    </location>
</feature>